<dbReference type="GO" id="GO:0004674">
    <property type="term" value="F:protein serine/threonine kinase activity"/>
    <property type="evidence" value="ECO:0007669"/>
    <property type="project" value="UniProtKB-EC"/>
</dbReference>
<feature type="domain" description="Aminoglycoside phosphotransferase" evidence="4">
    <location>
        <begin position="57"/>
        <end position="258"/>
    </location>
</feature>
<dbReference type="InterPro" id="IPR051678">
    <property type="entry name" value="AGP_Transferase"/>
</dbReference>
<dbReference type="PROSITE" id="PS00109">
    <property type="entry name" value="PROTEIN_KINASE_TYR"/>
    <property type="match status" value="1"/>
</dbReference>
<dbReference type="Proteomes" id="UP000226431">
    <property type="component" value="Unassembled WGS sequence"/>
</dbReference>
<accession>A0A2C5Z2J4</accession>
<reference evidence="5 6" key="1">
    <citation type="submission" date="2017-06" db="EMBL/GenBank/DDBJ databases">
        <title>Ant-infecting Ophiocordyceps genomes reveal a high diversity of potential behavioral manipulation genes and a possible major role for enterotoxins.</title>
        <authorList>
            <person name="De Bekker C."/>
            <person name="Evans H.C."/>
            <person name="Brachmann A."/>
            <person name="Hughes D.P."/>
        </authorList>
    </citation>
    <scope>NUCLEOTIDE SEQUENCE [LARGE SCALE GENOMIC DNA]</scope>
    <source>
        <strain evidence="5 6">Map16</strain>
    </source>
</reference>
<dbReference type="EMBL" id="NJES01000227">
    <property type="protein sequence ID" value="PHH75247.1"/>
    <property type="molecule type" value="Genomic_DNA"/>
</dbReference>
<dbReference type="AlphaFoldDB" id="A0A2C5Z2J4"/>
<evidence type="ECO:0000313" key="6">
    <source>
        <dbReference type="Proteomes" id="UP000226431"/>
    </source>
</evidence>
<dbReference type="OrthoDB" id="8300194at2759"/>
<dbReference type="PANTHER" id="PTHR21310:SF48">
    <property type="entry name" value="AMINOGLYCOSIDE PHOSPHOTRANSFERASE DOMAIN-CONTAINING PROTEIN"/>
    <property type="match status" value="1"/>
</dbReference>
<dbReference type="SUPFAM" id="SSF56112">
    <property type="entry name" value="Protein kinase-like (PK-like)"/>
    <property type="match status" value="1"/>
</dbReference>
<dbReference type="Pfam" id="PF01636">
    <property type="entry name" value="APH"/>
    <property type="match status" value="1"/>
</dbReference>
<dbReference type="InterPro" id="IPR002575">
    <property type="entry name" value="Aminoglycoside_PTrfase"/>
</dbReference>
<dbReference type="InterPro" id="IPR008266">
    <property type="entry name" value="Tyr_kinase_AS"/>
</dbReference>
<comment type="catalytic activity">
    <reaction evidence="2">
        <text>L-threonyl-[protein] + ATP = O-phospho-L-threonyl-[protein] + ADP + H(+)</text>
        <dbReference type="Rhea" id="RHEA:46608"/>
        <dbReference type="Rhea" id="RHEA-COMP:11060"/>
        <dbReference type="Rhea" id="RHEA-COMP:11605"/>
        <dbReference type="ChEBI" id="CHEBI:15378"/>
        <dbReference type="ChEBI" id="CHEBI:30013"/>
        <dbReference type="ChEBI" id="CHEBI:30616"/>
        <dbReference type="ChEBI" id="CHEBI:61977"/>
        <dbReference type="ChEBI" id="CHEBI:456216"/>
        <dbReference type="EC" id="2.7.11.1"/>
    </reaction>
</comment>
<protein>
    <recommendedName>
        <fullName evidence="1">non-specific serine/threonine protein kinase</fullName>
        <ecNumber evidence="1">2.7.11.1</ecNumber>
    </recommendedName>
</protein>
<keyword evidence="6" id="KW-1185">Reference proteome</keyword>
<evidence type="ECO:0000313" key="5">
    <source>
        <dbReference type="EMBL" id="PHH75247.1"/>
    </source>
</evidence>
<evidence type="ECO:0000256" key="2">
    <source>
        <dbReference type="ARBA" id="ARBA00047899"/>
    </source>
</evidence>
<dbReference type="PANTHER" id="PTHR21310">
    <property type="entry name" value="AMINOGLYCOSIDE PHOSPHOTRANSFERASE-RELATED-RELATED"/>
    <property type="match status" value="1"/>
</dbReference>
<dbReference type="EC" id="2.7.11.1" evidence="1"/>
<evidence type="ECO:0000259" key="4">
    <source>
        <dbReference type="Pfam" id="PF01636"/>
    </source>
</evidence>
<dbReference type="Gene3D" id="3.90.1200.10">
    <property type="match status" value="1"/>
</dbReference>
<evidence type="ECO:0000256" key="3">
    <source>
        <dbReference type="ARBA" id="ARBA00048679"/>
    </source>
</evidence>
<comment type="catalytic activity">
    <reaction evidence="3">
        <text>L-seryl-[protein] + ATP = O-phospho-L-seryl-[protein] + ADP + H(+)</text>
        <dbReference type="Rhea" id="RHEA:17989"/>
        <dbReference type="Rhea" id="RHEA-COMP:9863"/>
        <dbReference type="Rhea" id="RHEA-COMP:11604"/>
        <dbReference type="ChEBI" id="CHEBI:15378"/>
        <dbReference type="ChEBI" id="CHEBI:29999"/>
        <dbReference type="ChEBI" id="CHEBI:30616"/>
        <dbReference type="ChEBI" id="CHEBI:83421"/>
        <dbReference type="ChEBI" id="CHEBI:456216"/>
        <dbReference type="EC" id="2.7.11.1"/>
    </reaction>
</comment>
<proteinExistence type="predicted"/>
<gene>
    <name evidence="5" type="ORF">CDD80_2526</name>
</gene>
<dbReference type="InterPro" id="IPR011009">
    <property type="entry name" value="Kinase-like_dom_sf"/>
</dbReference>
<comment type="caution">
    <text evidence="5">The sequence shown here is derived from an EMBL/GenBank/DDBJ whole genome shotgun (WGS) entry which is preliminary data.</text>
</comment>
<name>A0A2C5Z2J4_9HYPO</name>
<dbReference type="STRING" id="2004952.A0A2C5Z2J4"/>
<sequence length="288" mass="32875">MADEQPCAACSWTEQRRESCRYCSHVKLFYEVSDRGVWAIGSRLIVKEMSDSPPNYEAKNTQFIRDHTTVPVPETVQEWTENHRYFLVTKRVPGKPLHEVWPAMSGSEKDSVAKQTVDYLCQLRHLRSSSVESLDAGPVYSAFLFCNGYGLPHGPLSSDHQLWKEMAEALSGVPEDALRRLQQRMPAAQPYTFTHGDLSTRNIIVDDGKVTGIIDWEGSGYFPVWWEFVATGVAEDEDDRAWKTLLRKWMDDYTDAREFWLDYYALSKYPDLDSRGKGLIGDSDGRSG</sequence>
<dbReference type="CDD" id="cd05120">
    <property type="entry name" value="APH_ChoK_like"/>
    <property type="match status" value="1"/>
</dbReference>
<evidence type="ECO:0000256" key="1">
    <source>
        <dbReference type="ARBA" id="ARBA00012513"/>
    </source>
</evidence>
<organism evidence="5 6">
    <name type="scientific">Ophiocordyceps camponoti-rufipedis</name>
    <dbReference type="NCBI Taxonomy" id="2004952"/>
    <lineage>
        <taxon>Eukaryota</taxon>
        <taxon>Fungi</taxon>
        <taxon>Dikarya</taxon>
        <taxon>Ascomycota</taxon>
        <taxon>Pezizomycotina</taxon>
        <taxon>Sordariomycetes</taxon>
        <taxon>Hypocreomycetidae</taxon>
        <taxon>Hypocreales</taxon>
        <taxon>Ophiocordycipitaceae</taxon>
        <taxon>Ophiocordyceps</taxon>
    </lineage>
</organism>